<evidence type="ECO:0000259" key="8">
    <source>
        <dbReference type="PROSITE" id="PS51747"/>
    </source>
</evidence>
<evidence type="ECO:0000256" key="5">
    <source>
        <dbReference type="ARBA" id="ARBA00022833"/>
    </source>
</evidence>
<evidence type="ECO:0000256" key="2">
    <source>
        <dbReference type="ARBA" id="ARBA00022694"/>
    </source>
</evidence>
<dbReference type="HAMAP" id="MF_00972">
    <property type="entry name" value="tRNA_aden_deaminase"/>
    <property type="match status" value="1"/>
</dbReference>
<dbReference type="PROSITE" id="PS00903">
    <property type="entry name" value="CYT_DCMP_DEAMINASES_1"/>
    <property type="match status" value="1"/>
</dbReference>
<dbReference type="SUPFAM" id="SSF53927">
    <property type="entry name" value="Cytidine deaminase-like"/>
    <property type="match status" value="1"/>
</dbReference>
<evidence type="ECO:0000313" key="10">
    <source>
        <dbReference type="Proteomes" id="UP000244992"/>
    </source>
</evidence>
<reference evidence="10" key="1">
    <citation type="submission" date="2018-03" db="EMBL/GenBank/DDBJ databases">
        <authorList>
            <person name="Batty M. E."/>
            <person name="Batty M E."/>
        </authorList>
    </citation>
    <scope>NUCLEOTIDE SEQUENCE [LARGE SCALE GENOMIC DNA]</scope>
</reference>
<comment type="catalytic activity">
    <reaction evidence="6 7">
        <text>adenosine(34) in tRNA + H2O + H(+) = inosine(34) in tRNA + NH4(+)</text>
        <dbReference type="Rhea" id="RHEA:43168"/>
        <dbReference type="Rhea" id="RHEA-COMP:10373"/>
        <dbReference type="Rhea" id="RHEA-COMP:10374"/>
        <dbReference type="ChEBI" id="CHEBI:15377"/>
        <dbReference type="ChEBI" id="CHEBI:15378"/>
        <dbReference type="ChEBI" id="CHEBI:28938"/>
        <dbReference type="ChEBI" id="CHEBI:74411"/>
        <dbReference type="ChEBI" id="CHEBI:82852"/>
        <dbReference type="EC" id="3.5.4.33"/>
    </reaction>
</comment>
<comment type="cofactor">
    <cofactor evidence="7">
        <name>Zn(2+)</name>
        <dbReference type="ChEBI" id="CHEBI:29105"/>
    </cofactor>
    <text evidence="7">Binds 1 zinc ion per subunit.</text>
</comment>
<dbReference type="InterPro" id="IPR002125">
    <property type="entry name" value="CMP_dCMP_dom"/>
</dbReference>
<dbReference type="PANTHER" id="PTHR11079">
    <property type="entry name" value="CYTOSINE DEAMINASE FAMILY MEMBER"/>
    <property type="match status" value="1"/>
</dbReference>
<sequence>MFMLQAIEQASQAFNLGEVPVGVVMVNRATRTILTRAYNKVETTLNPTFHAEIIAINKACSLLSCKYLHGYDIYVSLEPCAMCAAALSHVRIDRIFFGAYDEKFGAIENGVRLFYNTTVYYKPEIYGGIMELQSKELLQKFFSNLRVKNETKCIM</sequence>
<dbReference type="PROSITE" id="PS51747">
    <property type="entry name" value="CYT_DCMP_DEAMINASES_2"/>
    <property type="match status" value="1"/>
</dbReference>
<dbReference type="InterPro" id="IPR016192">
    <property type="entry name" value="APOBEC/CMP_deaminase_Zn-bd"/>
</dbReference>
<organism evidence="9 10">
    <name type="scientific">Orientia tsutsugamushi</name>
    <name type="common">Rickettsia tsutsugamushi</name>
    <dbReference type="NCBI Taxonomy" id="784"/>
    <lineage>
        <taxon>Bacteria</taxon>
        <taxon>Pseudomonadati</taxon>
        <taxon>Pseudomonadota</taxon>
        <taxon>Alphaproteobacteria</taxon>
        <taxon>Rickettsiales</taxon>
        <taxon>Rickettsiaceae</taxon>
        <taxon>Rickettsieae</taxon>
        <taxon>Orientia</taxon>
    </lineage>
</organism>
<protein>
    <recommendedName>
        <fullName evidence="7">tRNA-specific adenosine deaminase</fullName>
        <ecNumber evidence="7">3.5.4.33</ecNumber>
    </recommendedName>
</protein>
<keyword evidence="2 7" id="KW-0819">tRNA processing</keyword>
<evidence type="ECO:0000256" key="4">
    <source>
        <dbReference type="ARBA" id="ARBA00022801"/>
    </source>
</evidence>
<comment type="subunit">
    <text evidence="7">Homodimer.</text>
</comment>
<evidence type="ECO:0000256" key="7">
    <source>
        <dbReference type="HAMAP-Rule" id="MF_00972"/>
    </source>
</evidence>
<dbReference type="InterPro" id="IPR016193">
    <property type="entry name" value="Cytidine_deaminase-like"/>
</dbReference>
<dbReference type="GO" id="GO:0008270">
    <property type="term" value="F:zinc ion binding"/>
    <property type="evidence" value="ECO:0007669"/>
    <property type="project" value="UniProtKB-UniRule"/>
</dbReference>
<dbReference type="Proteomes" id="UP000244992">
    <property type="component" value="Chromosome I"/>
</dbReference>
<name>A0A2U3RGW8_ORITS</name>
<proteinExistence type="inferred from homology"/>
<evidence type="ECO:0000256" key="6">
    <source>
        <dbReference type="ARBA" id="ARBA00048045"/>
    </source>
</evidence>
<dbReference type="InterPro" id="IPR028883">
    <property type="entry name" value="tRNA_aden_deaminase"/>
</dbReference>
<dbReference type="Gene3D" id="3.40.140.10">
    <property type="entry name" value="Cytidine Deaminase, domain 2"/>
    <property type="match status" value="1"/>
</dbReference>
<dbReference type="GO" id="GO:0052717">
    <property type="term" value="F:tRNA-specific adenosine-34 deaminase activity"/>
    <property type="evidence" value="ECO:0007669"/>
    <property type="project" value="UniProtKB-UniRule"/>
</dbReference>
<keyword evidence="3 7" id="KW-0479">Metal-binding</keyword>
<feature type="active site" description="Proton donor" evidence="7">
    <location>
        <position position="52"/>
    </location>
</feature>
<evidence type="ECO:0000313" key="9">
    <source>
        <dbReference type="EMBL" id="SPR12474.1"/>
    </source>
</evidence>
<feature type="binding site" evidence="7">
    <location>
        <position position="83"/>
    </location>
    <ligand>
        <name>Zn(2+)</name>
        <dbReference type="ChEBI" id="CHEBI:29105"/>
        <note>catalytic</note>
    </ligand>
</feature>
<comment type="function">
    <text evidence="7">Catalyzes the deamination of adenosine to inosine at the wobble position 34 of tRNA(Arg2).</text>
</comment>
<feature type="binding site" evidence="7">
    <location>
        <position position="80"/>
    </location>
    <ligand>
        <name>Zn(2+)</name>
        <dbReference type="ChEBI" id="CHEBI:29105"/>
        <note>catalytic</note>
    </ligand>
</feature>
<comment type="similarity">
    <text evidence="1">Belongs to the cytidine and deoxycytidylate deaminase family. ADAT2 subfamily.</text>
</comment>
<evidence type="ECO:0000256" key="3">
    <source>
        <dbReference type="ARBA" id="ARBA00022723"/>
    </source>
</evidence>
<gene>
    <name evidence="7 9" type="primary">tadA</name>
    <name evidence="9" type="ORF">KATO_02063</name>
</gene>
<dbReference type="EMBL" id="LS398550">
    <property type="protein sequence ID" value="SPR12474.1"/>
    <property type="molecule type" value="Genomic_DNA"/>
</dbReference>
<dbReference type="GO" id="GO:0002100">
    <property type="term" value="P:tRNA wobble adenosine to inosine editing"/>
    <property type="evidence" value="ECO:0007669"/>
    <property type="project" value="UniProtKB-UniRule"/>
</dbReference>
<feature type="binding site" evidence="7">
    <location>
        <position position="50"/>
    </location>
    <ligand>
        <name>Zn(2+)</name>
        <dbReference type="ChEBI" id="CHEBI:29105"/>
        <note>catalytic</note>
    </ligand>
</feature>
<dbReference type="CDD" id="cd01285">
    <property type="entry name" value="nucleoside_deaminase"/>
    <property type="match status" value="1"/>
</dbReference>
<accession>A0A2U3RGW8</accession>
<dbReference type="EC" id="3.5.4.33" evidence="7"/>
<dbReference type="Pfam" id="PF00383">
    <property type="entry name" value="dCMP_cyt_deam_1"/>
    <property type="match status" value="1"/>
</dbReference>
<evidence type="ECO:0000256" key="1">
    <source>
        <dbReference type="ARBA" id="ARBA00010669"/>
    </source>
</evidence>
<dbReference type="AlphaFoldDB" id="A0A2U3RGW8"/>
<keyword evidence="5 7" id="KW-0862">Zinc</keyword>
<feature type="domain" description="CMP/dCMP-type deaminase" evidence="8">
    <location>
        <begin position="1"/>
        <end position="108"/>
    </location>
</feature>
<dbReference type="PANTHER" id="PTHR11079:SF179">
    <property type="entry name" value="TRNA(ADENINE(34)) DEAMINASE, CHLOROPLASTIC"/>
    <property type="match status" value="1"/>
</dbReference>
<keyword evidence="4 7" id="KW-0378">Hydrolase</keyword>